<reference evidence="1 2" key="1">
    <citation type="journal article" date="2014" name="Int. J. Syst. Evol. Microbiol.">
        <title>Complete genome sequence of Corynebacterium casei LMG S-19264T (=DSM 44701T), isolated from a smear-ripened cheese.</title>
        <authorList>
            <consortium name="US DOE Joint Genome Institute (JGI-PGF)"/>
            <person name="Walter F."/>
            <person name="Albersmeier A."/>
            <person name="Kalinowski J."/>
            <person name="Ruckert C."/>
        </authorList>
    </citation>
    <scope>NUCLEOTIDE SEQUENCE [LARGE SCALE GENOMIC DNA]</scope>
    <source>
        <strain evidence="1 2">CGMCC 1.15295</strain>
    </source>
</reference>
<dbReference type="SUPFAM" id="SSF55729">
    <property type="entry name" value="Acyl-CoA N-acyltransferases (Nat)"/>
    <property type="match status" value="1"/>
</dbReference>
<dbReference type="RefSeq" id="WP_229660147.1">
    <property type="nucleotide sequence ID" value="NZ_BMIC01000001.1"/>
</dbReference>
<gene>
    <name evidence="1" type="ORF">GCM10011531_05790</name>
</gene>
<comment type="caution">
    <text evidence="1">The sequence shown here is derived from an EMBL/GenBank/DDBJ whole genome shotgun (WGS) entry which is preliminary data.</text>
</comment>
<dbReference type="InterPro" id="IPR016181">
    <property type="entry name" value="Acyl_CoA_acyltransferase"/>
</dbReference>
<dbReference type="Gene3D" id="3.40.630.30">
    <property type="match status" value="1"/>
</dbReference>
<dbReference type="AlphaFoldDB" id="A0A8J2TKZ5"/>
<dbReference type="EMBL" id="BMIC01000001">
    <property type="protein sequence ID" value="GFZ78964.1"/>
    <property type="molecule type" value="Genomic_DNA"/>
</dbReference>
<keyword evidence="2" id="KW-1185">Reference proteome</keyword>
<protein>
    <submittedName>
        <fullName evidence="1">Uncharacterized protein</fullName>
    </submittedName>
</protein>
<proteinExistence type="predicted"/>
<organism evidence="1 2">
    <name type="scientific">Aquaticitalea lipolytica</name>
    <dbReference type="NCBI Taxonomy" id="1247562"/>
    <lineage>
        <taxon>Bacteria</taxon>
        <taxon>Pseudomonadati</taxon>
        <taxon>Bacteroidota</taxon>
        <taxon>Flavobacteriia</taxon>
        <taxon>Flavobacteriales</taxon>
        <taxon>Flavobacteriaceae</taxon>
        <taxon>Aquaticitalea</taxon>
    </lineage>
</organism>
<name>A0A8J2TKZ5_9FLAO</name>
<accession>A0A8J2TKZ5</accession>
<evidence type="ECO:0000313" key="2">
    <source>
        <dbReference type="Proteomes" id="UP000598120"/>
    </source>
</evidence>
<sequence length="291" mass="33611">MDYHKDRFLDYSLMIYKNNHLFALLPANKKNSEIFSHEGLSYGGLLLKKKTEFDDVLECFKALLKFLSEQSFAKLHLKIIPKIYNELPSDEIDYLLFIVKAQISRRDLTATINNLKKVDDLSSNRKRGLKKAIKNNLVVKEVSDFKEFWNSILIPNLGLKYKTKPVHSVEEIVALKNKFSKNIRQFNVYKEKDIVAGVTIFETKHVAHAQYISANEKKQELGSLDLVFNVLINDVFKGKRYFDFGISNENQGLNINSGLLSWKMSFGAQPIVHDHYIIDTKNYSLLESVLI</sequence>
<dbReference type="Proteomes" id="UP000598120">
    <property type="component" value="Unassembled WGS sequence"/>
</dbReference>
<evidence type="ECO:0000313" key="1">
    <source>
        <dbReference type="EMBL" id="GFZ78964.1"/>
    </source>
</evidence>